<dbReference type="RefSeq" id="WP_379906850.1">
    <property type="nucleotide sequence ID" value="NZ_JBHRTR010000054.1"/>
</dbReference>
<proteinExistence type="inferred from homology"/>
<comment type="caution">
    <text evidence="4">The sequence shown here is derived from an EMBL/GenBank/DDBJ whole genome shotgun (WGS) entry which is preliminary data.</text>
</comment>
<evidence type="ECO:0000256" key="2">
    <source>
        <dbReference type="ARBA" id="ARBA00022801"/>
    </source>
</evidence>
<feature type="domain" description="Phospholipase/carboxylesterase/thioesterase" evidence="3">
    <location>
        <begin position="18"/>
        <end position="227"/>
    </location>
</feature>
<dbReference type="PANTHER" id="PTHR10655:SF17">
    <property type="entry name" value="LYSOPHOSPHOLIPASE-LIKE PROTEIN 1"/>
    <property type="match status" value="1"/>
</dbReference>
<dbReference type="Proteomes" id="UP001595528">
    <property type="component" value="Unassembled WGS sequence"/>
</dbReference>
<reference evidence="5" key="1">
    <citation type="journal article" date="2019" name="Int. J. Syst. Evol. Microbiol.">
        <title>The Global Catalogue of Microorganisms (GCM) 10K type strain sequencing project: providing services to taxonomists for standard genome sequencing and annotation.</title>
        <authorList>
            <consortium name="The Broad Institute Genomics Platform"/>
            <consortium name="The Broad Institute Genome Sequencing Center for Infectious Disease"/>
            <person name="Wu L."/>
            <person name="Ma J."/>
        </authorList>
    </citation>
    <scope>NUCLEOTIDE SEQUENCE [LARGE SCALE GENOMIC DNA]</scope>
    <source>
        <strain evidence="5">KCTC 42964</strain>
    </source>
</reference>
<gene>
    <name evidence="4" type="ORF">ACFOGJ_29290</name>
</gene>
<dbReference type="InterPro" id="IPR029058">
    <property type="entry name" value="AB_hydrolase_fold"/>
</dbReference>
<evidence type="ECO:0000313" key="5">
    <source>
        <dbReference type="Proteomes" id="UP001595528"/>
    </source>
</evidence>
<protein>
    <submittedName>
        <fullName evidence="4">Alpha/beta hydrolase</fullName>
    </submittedName>
</protein>
<dbReference type="InterPro" id="IPR050565">
    <property type="entry name" value="LYPA1-2/EST-like"/>
</dbReference>
<evidence type="ECO:0000256" key="1">
    <source>
        <dbReference type="ARBA" id="ARBA00006499"/>
    </source>
</evidence>
<dbReference type="PANTHER" id="PTHR10655">
    <property type="entry name" value="LYSOPHOSPHOLIPASE-RELATED"/>
    <property type="match status" value="1"/>
</dbReference>
<evidence type="ECO:0000259" key="3">
    <source>
        <dbReference type="Pfam" id="PF02230"/>
    </source>
</evidence>
<evidence type="ECO:0000313" key="4">
    <source>
        <dbReference type="EMBL" id="MFC3231378.1"/>
    </source>
</evidence>
<dbReference type="InterPro" id="IPR003140">
    <property type="entry name" value="PLipase/COase/thioEstase"/>
</dbReference>
<dbReference type="EMBL" id="JBHRTR010000054">
    <property type="protein sequence ID" value="MFC3231378.1"/>
    <property type="molecule type" value="Genomic_DNA"/>
</dbReference>
<dbReference type="Pfam" id="PF02230">
    <property type="entry name" value="Abhydrolase_2"/>
    <property type="match status" value="1"/>
</dbReference>
<name>A0ABV7L9M0_9PROT</name>
<dbReference type="GO" id="GO:0016787">
    <property type="term" value="F:hydrolase activity"/>
    <property type="evidence" value="ECO:0007669"/>
    <property type="project" value="UniProtKB-KW"/>
</dbReference>
<accession>A0ABV7L9M0</accession>
<comment type="similarity">
    <text evidence="1">Belongs to the AB hydrolase superfamily. AB hydrolase 2 family.</text>
</comment>
<sequence length="245" mass="25860">MVQRLSGPRVPPRSGGGPQQLVVLLHGYGANGEDLIALAPYFQQRLPHAAFVAPHAPQPVPGMPPGMDGRQWFALDSYDPNMMRRDPRFAAQMYAGMAEGAARAAPAIDAFLDEELRRHGLTDRDLALVGFSQGTMMSLHVGLRRPGAPACILGFSGALVEGGGEGESPGAAWRNRPPVMLIHGDADEVVPVEAMFEAGQTLAAGGVGVIWHVCRGMPHSIDEEGIHLGIGFVAGHLLGASRRAG</sequence>
<keyword evidence="5" id="KW-1185">Reference proteome</keyword>
<dbReference type="Gene3D" id="3.40.50.1820">
    <property type="entry name" value="alpha/beta hydrolase"/>
    <property type="match status" value="1"/>
</dbReference>
<keyword evidence="2 4" id="KW-0378">Hydrolase</keyword>
<dbReference type="SUPFAM" id="SSF53474">
    <property type="entry name" value="alpha/beta-Hydrolases"/>
    <property type="match status" value="1"/>
</dbReference>
<organism evidence="4 5">
    <name type="scientific">Marinibaculum pumilum</name>
    <dbReference type="NCBI Taxonomy" id="1766165"/>
    <lineage>
        <taxon>Bacteria</taxon>
        <taxon>Pseudomonadati</taxon>
        <taxon>Pseudomonadota</taxon>
        <taxon>Alphaproteobacteria</taxon>
        <taxon>Rhodospirillales</taxon>
        <taxon>Rhodospirillaceae</taxon>
        <taxon>Marinibaculum</taxon>
    </lineage>
</organism>